<evidence type="ECO:0000256" key="7">
    <source>
        <dbReference type="ARBA" id="ARBA00023136"/>
    </source>
</evidence>
<dbReference type="PROSITE" id="PS50893">
    <property type="entry name" value="ABC_TRANSPORTER_2"/>
    <property type="match status" value="1"/>
</dbReference>
<dbReference type="Pfam" id="PF00664">
    <property type="entry name" value="ABC_membrane"/>
    <property type="match status" value="1"/>
</dbReference>
<dbReference type="SMART" id="SM00382">
    <property type="entry name" value="AAA"/>
    <property type="match status" value="1"/>
</dbReference>
<evidence type="ECO:0000313" key="13">
    <source>
        <dbReference type="EMBL" id="TPX50403.1"/>
    </source>
</evidence>
<dbReference type="InterPro" id="IPR017871">
    <property type="entry name" value="ABC_transporter-like_CS"/>
</dbReference>
<feature type="domain" description="ABC transmembrane type-1" evidence="12">
    <location>
        <begin position="316"/>
        <end position="609"/>
    </location>
</feature>
<feature type="compositionally biased region" description="Low complexity" evidence="9">
    <location>
        <begin position="270"/>
        <end position="282"/>
    </location>
</feature>
<comment type="caution">
    <text evidence="13">The sequence shown here is derived from an EMBL/GenBank/DDBJ whole genome shotgun (WGS) entry which is preliminary data.</text>
</comment>
<gene>
    <name evidence="13" type="ORF">SeLEV6574_g00910</name>
</gene>
<dbReference type="CDD" id="cd18581">
    <property type="entry name" value="ABC_6TM_ABCB6"/>
    <property type="match status" value="1"/>
</dbReference>
<keyword evidence="3 10" id="KW-0812">Transmembrane</keyword>
<dbReference type="Pfam" id="PF00005">
    <property type="entry name" value="ABC_tran"/>
    <property type="match status" value="1"/>
</dbReference>
<keyword evidence="5" id="KW-0067">ATP-binding</keyword>
<dbReference type="OrthoDB" id="6500128at2759"/>
<keyword evidence="2" id="KW-0813">Transport</keyword>
<dbReference type="CDD" id="cd03253">
    <property type="entry name" value="ABCC_ATM1_transporter"/>
    <property type="match status" value="1"/>
</dbReference>
<dbReference type="Proteomes" id="UP000320475">
    <property type="component" value="Unassembled WGS sequence"/>
</dbReference>
<dbReference type="Gene3D" id="3.40.50.300">
    <property type="entry name" value="P-loop containing nucleotide triphosphate hydrolases"/>
    <property type="match status" value="1"/>
</dbReference>
<dbReference type="GO" id="GO:0140359">
    <property type="term" value="F:ABC-type transporter activity"/>
    <property type="evidence" value="ECO:0007669"/>
    <property type="project" value="InterPro"/>
</dbReference>
<dbReference type="GO" id="GO:0005774">
    <property type="term" value="C:vacuolar membrane"/>
    <property type="evidence" value="ECO:0007669"/>
    <property type="project" value="TreeGrafter"/>
</dbReference>
<evidence type="ECO:0000256" key="6">
    <source>
        <dbReference type="ARBA" id="ARBA00022989"/>
    </source>
</evidence>
<dbReference type="EMBL" id="QEAM01000018">
    <property type="protein sequence ID" value="TPX50403.1"/>
    <property type="molecule type" value="Genomic_DNA"/>
</dbReference>
<dbReference type="PANTHER" id="PTHR24221:SF654">
    <property type="entry name" value="ATP-BINDING CASSETTE SUB-FAMILY B MEMBER 6"/>
    <property type="match status" value="1"/>
</dbReference>
<feature type="transmembrane region" description="Helical" evidence="10">
    <location>
        <begin position="159"/>
        <end position="181"/>
    </location>
</feature>
<reference evidence="13 14" key="1">
    <citation type="journal article" date="2019" name="Sci. Rep.">
        <title>Comparative genomics of chytrid fungi reveal insights into the obligate biotrophic and pathogenic lifestyle of Synchytrium endobioticum.</title>
        <authorList>
            <person name="van de Vossenberg B.T.L.H."/>
            <person name="Warris S."/>
            <person name="Nguyen H.D.T."/>
            <person name="van Gent-Pelzer M.P.E."/>
            <person name="Joly D.L."/>
            <person name="van de Geest H.C."/>
            <person name="Bonants P.J.M."/>
            <person name="Smith D.S."/>
            <person name="Levesque C.A."/>
            <person name="van der Lee T.A.J."/>
        </authorList>
    </citation>
    <scope>NUCLEOTIDE SEQUENCE [LARGE SCALE GENOMIC DNA]</scope>
    <source>
        <strain evidence="13 14">LEV6574</strain>
    </source>
</reference>
<dbReference type="PANTHER" id="PTHR24221">
    <property type="entry name" value="ATP-BINDING CASSETTE SUB-FAMILY B"/>
    <property type="match status" value="1"/>
</dbReference>
<dbReference type="FunFam" id="3.40.50.300:FF:000287">
    <property type="entry name" value="Multidrug ABC transporter ATP-binding protein"/>
    <property type="match status" value="1"/>
</dbReference>
<evidence type="ECO:0000259" key="12">
    <source>
        <dbReference type="PROSITE" id="PS50929"/>
    </source>
</evidence>
<evidence type="ECO:0000256" key="8">
    <source>
        <dbReference type="ARBA" id="ARBA00024363"/>
    </source>
</evidence>
<keyword evidence="7 10" id="KW-0472">Membrane</keyword>
<dbReference type="InterPro" id="IPR036640">
    <property type="entry name" value="ABC1_TM_sf"/>
</dbReference>
<dbReference type="AlphaFoldDB" id="A0A507DFM3"/>
<evidence type="ECO:0000256" key="4">
    <source>
        <dbReference type="ARBA" id="ARBA00022741"/>
    </source>
</evidence>
<dbReference type="PROSITE" id="PS50929">
    <property type="entry name" value="ABC_TM1F"/>
    <property type="match status" value="1"/>
</dbReference>
<evidence type="ECO:0000313" key="14">
    <source>
        <dbReference type="Proteomes" id="UP000320475"/>
    </source>
</evidence>
<dbReference type="InterPro" id="IPR003593">
    <property type="entry name" value="AAA+_ATPase"/>
</dbReference>
<feature type="transmembrane region" description="Helical" evidence="10">
    <location>
        <begin position="357"/>
        <end position="379"/>
    </location>
</feature>
<dbReference type="PROSITE" id="PS00211">
    <property type="entry name" value="ABC_TRANSPORTER_1"/>
    <property type="match status" value="1"/>
</dbReference>
<evidence type="ECO:0000256" key="10">
    <source>
        <dbReference type="SAM" id="Phobius"/>
    </source>
</evidence>
<keyword evidence="4" id="KW-0547">Nucleotide-binding</keyword>
<protein>
    <submittedName>
        <fullName evidence="13">Uncharacterized protein</fullName>
    </submittedName>
</protein>
<evidence type="ECO:0000256" key="9">
    <source>
        <dbReference type="SAM" id="MobiDB-lite"/>
    </source>
</evidence>
<evidence type="ECO:0000256" key="5">
    <source>
        <dbReference type="ARBA" id="ARBA00022840"/>
    </source>
</evidence>
<feature type="transmembrane region" description="Helical" evidence="10">
    <location>
        <begin position="309"/>
        <end position="328"/>
    </location>
</feature>
<dbReference type="InterPro" id="IPR039421">
    <property type="entry name" value="Type_1_exporter"/>
</dbReference>
<feature type="region of interest" description="Disordered" evidence="9">
    <location>
        <begin position="259"/>
        <end position="282"/>
    </location>
</feature>
<feature type="transmembrane region" description="Helical" evidence="10">
    <location>
        <begin position="436"/>
        <end position="459"/>
    </location>
</feature>
<evidence type="ECO:0000259" key="11">
    <source>
        <dbReference type="PROSITE" id="PS50893"/>
    </source>
</evidence>
<comment type="similarity">
    <text evidence="8">Belongs to the ABC transporter superfamily. ABCB family. Heavy Metal importer (TC 3.A.1.210) subfamily.</text>
</comment>
<evidence type="ECO:0000256" key="2">
    <source>
        <dbReference type="ARBA" id="ARBA00022448"/>
    </source>
</evidence>
<accession>A0A507DFM3</accession>
<sequence length="968" mass="107291">MTAPFCPGPYLDNGIIAPCLVDIVLATASLILASIVAAVWWISHHAGCRNATLRNLQDDSQPLLLNGADDSLNDPQSNTPPCTGDAFPRVGRLSLSSSVRGTPPTQSSLARFLVTLTKVFSSLVLITYLISLGIDLYHATHTERLAHVVIQPAKAALDLILTFAWLIFTTFLFFVSTLSLEGAPTVRPLPAPLIVYWVGVLLGETVPLCNWIILYAKRNYLFGLDYVYFGIIIARYLFILGGLVGGIVYLMSKPERSARQSSDDIEGDSNQRNNRPRQNSNSLQIGNFRDHILGTIRKPFPFLWPSDSLYLQFLVVACLVLLVLGRIVNVLVPYNYKAVVDALTPGGSEEAGDKRPYFAWGLILIFVALRFLQGGVGLLSSLQSYLWIPVGQYTTRKISVRMLEHLHNLSLNFHLNRKTGEVLRIMDRGTNSIGSLLSYLLFNITPVFVDIIAAVVFFIYKFGWVFGTIVFLTMTLYIIATIAITEWRSKFRREMIEFDNAARQRAVDSLLNYETVKYYNAERREVELYDEAMIKYLRADFTSSASLNILNTAQNLIITLGLLVGSLLCAKEVADGLLSTGDFVMFLTYITQLYVPLNWFGTYYRVIQQNFIDMEKMLELFNENTAIQDTVGATQLQIRAGATIAFEDVFFAYDPRQPILKGISFTVPAGKTVALVGPTGAGKSSILRLLFRFYDVSAGRITIDDQDIRNVTQVSLRQAIGVVPQDAVLFNNTIRYNIQYGRYTSTQEEVERAADAAQIHDKIVNLVDGYDTRVGERGLRLSGGEKQRVAIARTILKNPSIATSALDSMTERLVQTALRSLCSNRTTLIIAHRLSTIVDADLILVVKDGRIVERGTHQQLISNGEEKIRILAAGKVPAETAENEHEGSYYEMWMEQLESDREKIAETQDSTTSVHGLRQRQTATFIPFNGSDTSAGLKLNNSAAGRSGGSSGDTGLYHSHGGGGGGFH</sequence>
<name>A0A507DFM3_9FUNG</name>
<dbReference type="GO" id="GO:0016887">
    <property type="term" value="F:ATP hydrolysis activity"/>
    <property type="evidence" value="ECO:0007669"/>
    <property type="project" value="InterPro"/>
</dbReference>
<comment type="subcellular location">
    <subcellularLocation>
        <location evidence="1">Membrane</location>
        <topology evidence="1">Multi-pass membrane protein</topology>
    </subcellularLocation>
</comment>
<feature type="region of interest" description="Disordered" evidence="9">
    <location>
        <begin position="937"/>
        <end position="968"/>
    </location>
</feature>
<feature type="transmembrane region" description="Helical" evidence="10">
    <location>
        <begin position="226"/>
        <end position="251"/>
    </location>
</feature>
<organism evidence="13 14">
    <name type="scientific">Synchytrium endobioticum</name>
    <dbReference type="NCBI Taxonomy" id="286115"/>
    <lineage>
        <taxon>Eukaryota</taxon>
        <taxon>Fungi</taxon>
        <taxon>Fungi incertae sedis</taxon>
        <taxon>Chytridiomycota</taxon>
        <taxon>Chytridiomycota incertae sedis</taxon>
        <taxon>Chytridiomycetes</taxon>
        <taxon>Synchytriales</taxon>
        <taxon>Synchytriaceae</taxon>
        <taxon>Synchytrium</taxon>
    </lineage>
</organism>
<dbReference type="InterPro" id="IPR011527">
    <property type="entry name" value="ABC1_TM_dom"/>
</dbReference>
<dbReference type="VEuPathDB" id="FungiDB:SeMB42_g07087"/>
<dbReference type="GO" id="GO:0005524">
    <property type="term" value="F:ATP binding"/>
    <property type="evidence" value="ECO:0007669"/>
    <property type="project" value="UniProtKB-KW"/>
</dbReference>
<evidence type="ECO:0000256" key="3">
    <source>
        <dbReference type="ARBA" id="ARBA00022692"/>
    </source>
</evidence>
<feature type="domain" description="ABC transporter" evidence="11">
    <location>
        <begin position="644"/>
        <end position="873"/>
    </location>
</feature>
<feature type="transmembrane region" description="Helical" evidence="10">
    <location>
        <begin position="15"/>
        <end position="42"/>
    </location>
</feature>
<feature type="transmembrane region" description="Helical" evidence="10">
    <location>
        <begin position="193"/>
        <end position="214"/>
    </location>
</feature>
<keyword evidence="6 10" id="KW-1133">Transmembrane helix</keyword>
<dbReference type="Gene3D" id="1.20.1560.10">
    <property type="entry name" value="ABC transporter type 1, transmembrane domain"/>
    <property type="match status" value="1"/>
</dbReference>
<feature type="transmembrane region" description="Helical" evidence="10">
    <location>
        <begin position="465"/>
        <end position="485"/>
    </location>
</feature>
<feature type="transmembrane region" description="Helical" evidence="10">
    <location>
        <begin position="119"/>
        <end position="139"/>
    </location>
</feature>
<dbReference type="SUPFAM" id="SSF52540">
    <property type="entry name" value="P-loop containing nucleoside triphosphate hydrolases"/>
    <property type="match status" value="1"/>
</dbReference>
<dbReference type="InterPro" id="IPR003439">
    <property type="entry name" value="ABC_transporter-like_ATP-bd"/>
</dbReference>
<proteinExistence type="inferred from homology"/>
<dbReference type="InterPro" id="IPR027417">
    <property type="entry name" value="P-loop_NTPase"/>
</dbReference>
<dbReference type="SUPFAM" id="SSF90123">
    <property type="entry name" value="ABC transporter transmembrane region"/>
    <property type="match status" value="1"/>
</dbReference>
<evidence type="ECO:0000256" key="1">
    <source>
        <dbReference type="ARBA" id="ARBA00004141"/>
    </source>
</evidence>